<dbReference type="EMBL" id="MDCJ01000002">
    <property type="protein sequence ID" value="ODS10167.1"/>
    <property type="molecule type" value="Genomic_DNA"/>
</dbReference>
<name>A0A1E3WKZ3_9VIBR</name>
<organism evidence="2 3">
    <name type="scientific">Vibrio scophthalmi</name>
    <dbReference type="NCBI Taxonomy" id="45658"/>
    <lineage>
        <taxon>Bacteria</taxon>
        <taxon>Pseudomonadati</taxon>
        <taxon>Pseudomonadota</taxon>
        <taxon>Gammaproteobacteria</taxon>
        <taxon>Vibrionales</taxon>
        <taxon>Vibrionaceae</taxon>
        <taxon>Vibrio</taxon>
    </lineage>
</organism>
<proteinExistence type="predicted"/>
<protein>
    <submittedName>
        <fullName evidence="2">Uncharacterized protein</fullName>
    </submittedName>
</protein>
<dbReference type="Proteomes" id="UP000095131">
    <property type="component" value="Unassembled WGS sequence"/>
</dbReference>
<feature type="transmembrane region" description="Helical" evidence="1">
    <location>
        <begin position="41"/>
        <end position="59"/>
    </location>
</feature>
<keyword evidence="1" id="KW-0472">Membrane</keyword>
<gene>
    <name evidence="2" type="ORF">VSF3289_00422</name>
</gene>
<evidence type="ECO:0000313" key="2">
    <source>
        <dbReference type="EMBL" id="ODS10167.1"/>
    </source>
</evidence>
<dbReference type="RefSeq" id="WP_069445967.1">
    <property type="nucleotide sequence ID" value="NZ_MDCJ01000002.1"/>
</dbReference>
<evidence type="ECO:0000256" key="1">
    <source>
        <dbReference type="SAM" id="Phobius"/>
    </source>
</evidence>
<dbReference type="AlphaFoldDB" id="A0A1E3WKZ3"/>
<keyword evidence="1" id="KW-0812">Transmembrane</keyword>
<sequence length="66" mass="6772">MKRFKQSSTWRGLALVGSAAALVSGNGHLFTAEVTDAGMQFGGVVGALVVAAIGVYDAIRDEFKGA</sequence>
<evidence type="ECO:0000313" key="3">
    <source>
        <dbReference type="Proteomes" id="UP000095131"/>
    </source>
</evidence>
<accession>A0A1E3WKZ3</accession>
<reference evidence="2 3" key="1">
    <citation type="submission" date="2016-08" db="EMBL/GenBank/DDBJ databases">
        <title>Genome sequencing of Vibrio scophthalmi strain FP3289, an isolated from Paralichthys olivaceus.</title>
        <authorList>
            <person name="Han H.-J."/>
        </authorList>
    </citation>
    <scope>NUCLEOTIDE SEQUENCE [LARGE SCALE GENOMIC DNA]</scope>
    <source>
        <strain evidence="2 3">FP3289</strain>
    </source>
</reference>
<comment type="caution">
    <text evidence="2">The sequence shown here is derived from an EMBL/GenBank/DDBJ whole genome shotgun (WGS) entry which is preliminary data.</text>
</comment>
<keyword evidence="1" id="KW-1133">Transmembrane helix</keyword>